<accession>A0AAJ0HWI7</accession>
<evidence type="ECO:0000313" key="1">
    <source>
        <dbReference type="EMBL" id="KAK3364207.1"/>
    </source>
</evidence>
<reference evidence="1" key="2">
    <citation type="submission" date="2023-06" db="EMBL/GenBank/DDBJ databases">
        <authorList>
            <consortium name="Lawrence Berkeley National Laboratory"/>
            <person name="Haridas S."/>
            <person name="Hensen N."/>
            <person name="Bonometti L."/>
            <person name="Westerberg I."/>
            <person name="Brannstrom I.O."/>
            <person name="Guillou S."/>
            <person name="Cros-Aarteil S."/>
            <person name="Calhoun S."/>
            <person name="Kuo A."/>
            <person name="Mondo S."/>
            <person name="Pangilinan J."/>
            <person name="Riley R."/>
            <person name="Labutti K."/>
            <person name="Andreopoulos B."/>
            <person name="Lipzen A."/>
            <person name="Chen C."/>
            <person name="Yanf M."/>
            <person name="Daum C."/>
            <person name="Ng V."/>
            <person name="Clum A."/>
            <person name="Steindorff A."/>
            <person name="Ohm R."/>
            <person name="Martin F."/>
            <person name="Silar P."/>
            <person name="Natvig D."/>
            <person name="Lalanne C."/>
            <person name="Gautier V."/>
            <person name="Ament-Velasquez S.L."/>
            <person name="Kruys A."/>
            <person name="Hutchinson M.I."/>
            <person name="Powell A.J."/>
            <person name="Barry K."/>
            <person name="Miller A.N."/>
            <person name="Grigoriev I.V."/>
            <person name="Debuchy R."/>
            <person name="Gladieux P."/>
            <person name="Thoren M.H."/>
            <person name="Johannesson H."/>
        </authorList>
    </citation>
    <scope>NUCLEOTIDE SEQUENCE</scope>
    <source>
        <strain evidence="1">CBS 955.72</strain>
    </source>
</reference>
<reference evidence="1" key="1">
    <citation type="journal article" date="2023" name="Mol. Phylogenet. Evol.">
        <title>Genome-scale phylogeny and comparative genomics of the fungal order Sordariales.</title>
        <authorList>
            <person name="Hensen N."/>
            <person name="Bonometti L."/>
            <person name="Westerberg I."/>
            <person name="Brannstrom I.O."/>
            <person name="Guillou S."/>
            <person name="Cros-Aarteil S."/>
            <person name="Calhoun S."/>
            <person name="Haridas S."/>
            <person name="Kuo A."/>
            <person name="Mondo S."/>
            <person name="Pangilinan J."/>
            <person name="Riley R."/>
            <person name="LaButti K."/>
            <person name="Andreopoulos B."/>
            <person name="Lipzen A."/>
            <person name="Chen C."/>
            <person name="Yan M."/>
            <person name="Daum C."/>
            <person name="Ng V."/>
            <person name="Clum A."/>
            <person name="Steindorff A."/>
            <person name="Ohm R.A."/>
            <person name="Martin F."/>
            <person name="Silar P."/>
            <person name="Natvig D.O."/>
            <person name="Lalanne C."/>
            <person name="Gautier V."/>
            <person name="Ament-Velasquez S.L."/>
            <person name="Kruys A."/>
            <person name="Hutchinson M.I."/>
            <person name="Powell A.J."/>
            <person name="Barry K."/>
            <person name="Miller A.N."/>
            <person name="Grigoriev I.V."/>
            <person name="Debuchy R."/>
            <person name="Gladieux P."/>
            <person name="Hiltunen Thoren M."/>
            <person name="Johannesson H."/>
        </authorList>
    </citation>
    <scope>NUCLEOTIDE SEQUENCE</scope>
    <source>
        <strain evidence="1">CBS 955.72</strain>
    </source>
</reference>
<organism evidence="1 2">
    <name type="scientific">Lasiosphaeria hispida</name>
    <dbReference type="NCBI Taxonomy" id="260671"/>
    <lineage>
        <taxon>Eukaryota</taxon>
        <taxon>Fungi</taxon>
        <taxon>Dikarya</taxon>
        <taxon>Ascomycota</taxon>
        <taxon>Pezizomycotina</taxon>
        <taxon>Sordariomycetes</taxon>
        <taxon>Sordariomycetidae</taxon>
        <taxon>Sordariales</taxon>
        <taxon>Lasiosphaeriaceae</taxon>
        <taxon>Lasiosphaeria</taxon>
    </lineage>
</organism>
<dbReference type="AlphaFoldDB" id="A0AAJ0HWI7"/>
<dbReference type="Proteomes" id="UP001275084">
    <property type="component" value="Unassembled WGS sequence"/>
</dbReference>
<name>A0AAJ0HWI7_9PEZI</name>
<gene>
    <name evidence="1" type="ORF">B0T25DRAFT_563238</name>
</gene>
<proteinExistence type="predicted"/>
<protein>
    <submittedName>
        <fullName evidence="1">Uncharacterized protein</fullName>
    </submittedName>
</protein>
<evidence type="ECO:0000313" key="2">
    <source>
        <dbReference type="Proteomes" id="UP001275084"/>
    </source>
</evidence>
<keyword evidence="2" id="KW-1185">Reference proteome</keyword>
<sequence length="96" mass="10042">MSLMPSATRYASTGQSMLATILAAYCRPLSTIYQASIDIATSEDPRQLRQPCNFLVDAILKPVAASGGKQPAITPPPNQAAAFAIELAMTGIEGST</sequence>
<comment type="caution">
    <text evidence="1">The sequence shown here is derived from an EMBL/GenBank/DDBJ whole genome shotgun (WGS) entry which is preliminary data.</text>
</comment>
<dbReference type="EMBL" id="JAUIQD010000001">
    <property type="protein sequence ID" value="KAK3364207.1"/>
    <property type="molecule type" value="Genomic_DNA"/>
</dbReference>